<dbReference type="PANTHER" id="PTHR23037">
    <property type="entry name" value="CYTOKINE RECEPTOR"/>
    <property type="match status" value="1"/>
</dbReference>
<evidence type="ECO:0000256" key="10">
    <source>
        <dbReference type="ARBA" id="ARBA00058201"/>
    </source>
</evidence>
<feature type="region of interest" description="Disordered" evidence="13">
    <location>
        <begin position="42"/>
        <end position="67"/>
    </location>
</feature>
<comment type="function">
    <text evidence="10">Receptor for thymic stromal lymphopoietin (TSLP). Forms a functional complex with TSLP and IL7R which is capable of stimulating cell proliferation through activation of STAT3 and STAT5. Also activates JAK2. Implicated in the development of the hematopoietic system.</text>
</comment>
<dbReference type="PANTHER" id="PTHR23037:SF35">
    <property type="entry name" value="FIBRONECTIN TYPE-III DOMAIN-CONTAINING PROTEIN"/>
    <property type="match status" value="1"/>
</dbReference>
<dbReference type="Pfam" id="PF21604">
    <property type="entry name" value="CRLF2_D1"/>
    <property type="match status" value="1"/>
</dbReference>
<accession>G5AMN9</accession>
<sequence>MSLFPWEHVHLPLRCLQLSPCRPGASRVSLWAGLAGPPAHFEQGLPEGPRPSSSASQCWEQRPPAPPSRPNLFSLPLLKTFFIASAHPGETLQVHIICFNFEMVQVTWNNTVPATGTNLTFFYRFQDDQPYAPCTRYLVRCGLTAGCLVEGGDRVLDFCLHNGSRRVLAMQRWVSDYLKPRAPRDLRFLWGQDAVTVTCPGLPYSGLLYEVQHRTPYDGGWQSRVAELCNVTIEGLDLGHCHSFRARVLTQASSYGSEASPSDWSPVTHWQGAAPRDSCLQWPPLPKWPRFFLVCSLVSLLTVALLLLAVCKAQRVKRVLMPSVPDPKGSFPGLFEHHQGDFQEWITDTQDVAPWKKPPSGEQDPGSEQTLEVHVSRVDAELPLVTRPLSPHTREEEASVGSAQHPPRDPQGGTVVSLAGFTFMMTDNAYMKL</sequence>
<evidence type="ECO:0000256" key="2">
    <source>
        <dbReference type="ARBA" id="ARBA00008159"/>
    </source>
</evidence>
<evidence type="ECO:0000256" key="3">
    <source>
        <dbReference type="ARBA" id="ARBA00022692"/>
    </source>
</evidence>
<feature type="domain" description="Cytokine receptor-like factor 2-like D2" evidence="16">
    <location>
        <begin position="180"/>
        <end position="272"/>
    </location>
</feature>
<evidence type="ECO:0000256" key="12">
    <source>
        <dbReference type="ARBA" id="ARBA00077227"/>
    </source>
</evidence>
<proteinExistence type="inferred from homology"/>
<comment type="similarity">
    <text evidence="2">Belongs to the type I cytokine receptor family. Type 5 subfamily.</text>
</comment>
<dbReference type="InterPro" id="IPR036116">
    <property type="entry name" value="FN3_sf"/>
</dbReference>
<feature type="transmembrane region" description="Helical" evidence="14">
    <location>
        <begin position="291"/>
        <end position="311"/>
    </location>
</feature>
<evidence type="ECO:0000256" key="1">
    <source>
        <dbReference type="ARBA" id="ARBA00004479"/>
    </source>
</evidence>
<evidence type="ECO:0000259" key="15">
    <source>
        <dbReference type="Pfam" id="PF21604"/>
    </source>
</evidence>
<organism evidence="17 18">
    <name type="scientific">Heterocephalus glaber</name>
    <name type="common">Naked mole rat</name>
    <dbReference type="NCBI Taxonomy" id="10181"/>
    <lineage>
        <taxon>Eukaryota</taxon>
        <taxon>Metazoa</taxon>
        <taxon>Chordata</taxon>
        <taxon>Craniata</taxon>
        <taxon>Vertebrata</taxon>
        <taxon>Euteleostomi</taxon>
        <taxon>Mammalia</taxon>
        <taxon>Eutheria</taxon>
        <taxon>Euarchontoglires</taxon>
        <taxon>Glires</taxon>
        <taxon>Rodentia</taxon>
        <taxon>Hystricomorpha</taxon>
        <taxon>Bathyergidae</taxon>
        <taxon>Heterocephalus</taxon>
    </lineage>
</organism>
<keyword evidence="7" id="KW-1015">Disulfide bond</keyword>
<name>G5AMN9_HETGA</name>
<evidence type="ECO:0000313" key="17">
    <source>
        <dbReference type="EMBL" id="EHA98299.1"/>
    </source>
</evidence>
<keyword evidence="9" id="KW-0325">Glycoprotein</keyword>
<comment type="subcellular location">
    <subcellularLocation>
        <location evidence="1">Membrane</location>
        <topology evidence="1">Single-pass type I membrane protein</topology>
    </subcellularLocation>
</comment>
<evidence type="ECO:0000256" key="6">
    <source>
        <dbReference type="ARBA" id="ARBA00023136"/>
    </source>
</evidence>
<dbReference type="InterPro" id="IPR048651">
    <property type="entry name" value="CRLF2-like_D1"/>
</dbReference>
<evidence type="ECO:0000259" key="16">
    <source>
        <dbReference type="Pfam" id="PF21605"/>
    </source>
</evidence>
<dbReference type="GO" id="GO:0009897">
    <property type="term" value="C:external side of plasma membrane"/>
    <property type="evidence" value="ECO:0007669"/>
    <property type="project" value="TreeGrafter"/>
</dbReference>
<dbReference type="AlphaFoldDB" id="G5AMN9"/>
<evidence type="ECO:0000256" key="14">
    <source>
        <dbReference type="SAM" id="Phobius"/>
    </source>
</evidence>
<evidence type="ECO:0000256" key="4">
    <source>
        <dbReference type="ARBA" id="ARBA00022729"/>
    </source>
</evidence>
<dbReference type="SUPFAM" id="SSF49265">
    <property type="entry name" value="Fibronectin type III"/>
    <property type="match status" value="2"/>
</dbReference>
<reference evidence="17 18" key="1">
    <citation type="journal article" date="2011" name="Nature">
        <title>Genome sequencing reveals insights into physiology and longevity of the naked mole rat.</title>
        <authorList>
            <person name="Kim E.B."/>
            <person name="Fang X."/>
            <person name="Fushan A.A."/>
            <person name="Huang Z."/>
            <person name="Lobanov A.V."/>
            <person name="Han L."/>
            <person name="Marino S.M."/>
            <person name="Sun X."/>
            <person name="Turanov A.A."/>
            <person name="Yang P."/>
            <person name="Yim S.H."/>
            <person name="Zhao X."/>
            <person name="Kasaikina M.V."/>
            <person name="Stoletzki N."/>
            <person name="Peng C."/>
            <person name="Polak P."/>
            <person name="Xiong Z."/>
            <person name="Kiezun A."/>
            <person name="Zhu Y."/>
            <person name="Chen Y."/>
            <person name="Kryukov G.V."/>
            <person name="Zhang Q."/>
            <person name="Peshkin L."/>
            <person name="Yang L."/>
            <person name="Bronson R.T."/>
            <person name="Buffenstein R."/>
            <person name="Wang B."/>
            <person name="Han C."/>
            <person name="Li Q."/>
            <person name="Chen L."/>
            <person name="Zhao W."/>
            <person name="Sunyaev S.R."/>
            <person name="Park T.J."/>
            <person name="Zhang G."/>
            <person name="Wang J."/>
            <person name="Gladyshev V.N."/>
        </authorList>
    </citation>
    <scope>NUCLEOTIDE SEQUENCE [LARGE SCALE GENOMIC DNA]</scope>
</reference>
<dbReference type="FunCoup" id="G5AMN9">
    <property type="interactions" value="313"/>
</dbReference>
<dbReference type="InterPro" id="IPR048648">
    <property type="entry name" value="CRLF2-like_D2"/>
</dbReference>
<keyword evidence="8 17" id="KW-0675">Receptor</keyword>
<dbReference type="InterPro" id="IPR013783">
    <property type="entry name" value="Ig-like_fold"/>
</dbReference>
<keyword evidence="3 14" id="KW-0812">Transmembrane</keyword>
<evidence type="ECO:0000256" key="9">
    <source>
        <dbReference type="ARBA" id="ARBA00023180"/>
    </source>
</evidence>
<evidence type="ECO:0000313" key="18">
    <source>
        <dbReference type="Proteomes" id="UP000006813"/>
    </source>
</evidence>
<keyword evidence="5 14" id="KW-1133">Transmembrane helix</keyword>
<dbReference type="Pfam" id="PF21605">
    <property type="entry name" value="CRLF2-like_D2"/>
    <property type="match status" value="1"/>
</dbReference>
<keyword evidence="6 14" id="KW-0472">Membrane</keyword>
<protein>
    <recommendedName>
        <fullName evidence="11">Cytokine receptor-like factor 2</fullName>
    </recommendedName>
    <alternativeName>
        <fullName evidence="12">Thymic stromal lymphopoietin protein receptor</fullName>
    </alternativeName>
</protein>
<dbReference type="Proteomes" id="UP000006813">
    <property type="component" value="Unassembled WGS sequence"/>
</dbReference>
<evidence type="ECO:0000256" key="5">
    <source>
        <dbReference type="ARBA" id="ARBA00022989"/>
    </source>
</evidence>
<evidence type="ECO:0000256" key="7">
    <source>
        <dbReference type="ARBA" id="ARBA00023157"/>
    </source>
</evidence>
<dbReference type="InParanoid" id="G5AMN9"/>
<dbReference type="GO" id="GO:0004896">
    <property type="term" value="F:cytokine receptor activity"/>
    <property type="evidence" value="ECO:0007669"/>
    <property type="project" value="TreeGrafter"/>
</dbReference>
<feature type="domain" description="Cytokine receptor-like factor 2-like D1" evidence="15">
    <location>
        <begin position="98"/>
        <end position="148"/>
    </location>
</feature>
<evidence type="ECO:0000256" key="11">
    <source>
        <dbReference type="ARBA" id="ARBA00068087"/>
    </source>
</evidence>
<feature type="region of interest" description="Disordered" evidence="13">
    <location>
        <begin position="384"/>
        <end position="414"/>
    </location>
</feature>
<dbReference type="STRING" id="10181.G5AMN9"/>
<dbReference type="EMBL" id="JH166018">
    <property type="protein sequence ID" value="EHA98299.1"/>
    <property type="molecule type" value="Genomic_DNA"/>
</dbReference>
<keyword evidence="4" id="KW-0732">Signal</keyword>
<gene>
    <name evidence="17" type="ORF">GW7_12493</name>
</gene>
<evidence type="ECO:0000256" key="8">
    <source>
        <dbReference type="ARBA" id="ARBA00023170"/>
    </source>
</evidence>
<evidence type="ECO:0000256" key="13">
    <source>
        <dbReference type="SAM" id="MobiDB-lite"/>
    </source>
</evidence>
<dbReference type="FunFam" id="2.60.40.10:FF:001547">
    <property type="entry name" value="Cytokine receptor-like factor 2"/>
    <property type="match status" value="1"/>
</dbReference>
<dbReference type="Gene3D" id="2.60.40.10">
    <property type="entry name" value="Immunoglobulins"/>
    <property type="match status" value="2"/>
</dbReference>